<dbReference type="PANTHER" id="PTHR42934">
    <property type="entry name" value="GLYCOLATE OXIDASE SUBUNIT GLCD"/>
    <property type="match status" value="1"/>
</dbReference>
<evidence type="ECO:0000256" key="5">
    <source>
        <dbReference type="ARBA" id="ARBA00023002"/>
    </source>
</evidence>
<keyword evidence="5" id="KW-0560">Oxidoreductase</keyword>
<protein>
    <submittedName>
        <fullName evidence="7">FAD-binding protein</fullName>
    </submittedName>
</protein>
<keyword evidence="8" id="KW-1185">Reference proteome</keyword>
<dbReference type="Gene3D" id="3.30.465.10">
    <property type="match status" value="1"/>
</dbReference>
<dbReference type="PROSITE" id="PS51387">
    <property type="entry name" value="FAD_PCMH"/>
    <property type="match status" value="1"/>
</dbReference>
<dbReference type="Gene3D" id="3.30.70.2740">
    <property type="match status" value="1"/>
</dbReference>
<dbReference type="GO" id="GO:0071949">
    <property type="term" value="F:FAD binding"/>
    <property type="evidence" value="ECO:0007669"/>
    <property type="project" value="InterPro"/>
</dbReference>
<evidence type="ECO:0000256" key="1">
    <source>
        <dbReference type="ARBA" id="ARBA00001974"/>
    </source>
</evidence>
<name>A0A7K1KPP9_9BACT</name>
<dbReference type="Pfam" id="PF02913">
    <property type="entry name" value="FAD-oxidase_C"/>
    <property type="match status" value="1"/>
</dbReference>
<comment type="cofactor">
    <cofactor evidence="1">
        <name>FAD</name>
        <dbReference type="ChEBI" id="CHEBI:57692"/>
    </cofactor>
</comment>
<sequence length="464" mass="49363">MSKDAITKDFEAAVGADNVMTSETDRHAYSYDAAVLDSVMPALVVRPTTSEALGKATKLCNDNGLPLTVRGAGTNLSGGTIPHPGGVVVLTNGLNRILEINEEDMYAVVEPGVVTAKFAAEVAKRGLFYPPDPGSQTVSTLGGNVAENAGGLRGLKYGVTKDYVMGMDFWDVNGELVKSGSRTVKCVTGYNLAGLMVASEGTLGVFDKIILKLIPPAQSAKSMMAIFPSMKAASETVAAIIANKIVPATLEMMDNFTIRTVENFRGAGLPVDAAALLLIEVDGHPAQVADEAAKVEDLCRKNGATELKVAKDAAERDAVWQARRDALPALAKLKPTCVLEDATVPRSKIPAMIEALDEISKKFDLTIGTFGHAGDGNLHPTILTDKRDKKEWERVEHAIDEIFDRALALGGTLSGEHGIGMAKSKYLEQETSRATLEYSRRMKSVLDPKGILNPGKIIGPKSEG</sequence>
<gene>
    <name evidence="7" type="ORF">GKC30_10490</name>
</gene>
<dbReference type="InterPro" id="IPR051914">
    <property type="entry name" value="FAD-linked_OxidoTrans_Type4"/>
</dbReference>
<dbReference type="InterPro" id="IPR006094">
    <property type="entry name" value="Oxid_FAD_bind_N"/>
</dbReference>
<evidence type="ECO:0000256" key="4">
    <source>
        <dbReference type="ARBA" id="ARBA00022827"/>
    </source>
</evidence>
<dbReference type="GO" id="GO:0016491">
    <property type="term" value="F:oxidoreductase activity"/>
    <property type="evidence" value="ECO:0007669"/>
    <property type="project" value="UniProtKB-KW"/>
</dbReference>
<proteinExistence type="inferred from homology"/>
<dbReference type="InterPro" id="IPR036318">
    <property type="entry name" value="FAD-bd_PCMH-like_sf"/>
</dbReference>
<reference evidence="7 8" key="1">
    <citation type="submission" date="2019-11" db="EMBL/GenBank/DDBJ databases">
        <title>Pseudodesulfovibrio alkaliphilus, sp. nov., an alkaliphilic sulfate-reducing bacteria from mud volcano of Taman peninsula, Russia.</title>
        <authorList>
            <person name="Frolova A."/>
            <person name="Merkel A.Y."/>
            <person name="Slobodkin A.I."/>
        </authorList>
    </citation>
    <scope>NUCLEOTIDE SEQUENCE [LARGE SCALE GENOMIC DNA]</scope>
    <source>
        <strain evidence="7 8">F-1</strain>
    </source>
</reference>
<comment type="similarity">
    <text evidence="2">Belongs to the FAD-binding oxidoreductase/transferase type 4 family.</text>
</comment>
<dbReference type="SUPFAM" id="SSF56176">
    <property type="entry name" value="FAD-binding/transporter-associated domain-like"/>
    <property type="match status" value="1"/>
</dbReference>
<dbReference type="AlphaFoldDB" id="A0A7K1KPP9"/>
<dbReference type="PANTHER" id="PTHR42934:SF2">
    <property type="entry name" value="GLYCOLATE OXIDASE SUBUNIT GLCD"/>
    <property type="match status" value="1"/>
</dbReference>
<keyword evidence="3" id="KW-0285">Flavoprotein</keyword>
<dbReference type="RefSeq" id="WP_155934677.1">
    <property type="nucleotide sequence ID" value="NZ_WODC01000006.1"/>
</dbReference>
<evidence type="ECO:0000313" key="7">
    <source>
        <dbReference type="EMBL" id="MUM78063.1"/>
    </source>
</evidence>
<evidence type="ECO:0000313" key="8">
    <source>
        <dbReference type="Proteomes" id="UP000461162"/>
    </source>
</evidence>
<evidence type="ECO:0000256" key="2">
    <source>
        <dbReference type="ARBA" id="ARBA00008000"/>
    </source>
</evidence>
<feature type="domain" description="FAD-binding PCMH-type" evidence="6">
    <location>
        <begin position="37"/>
        <end position="216"/>
    </location>
</feature>
<evidence type="ECO:0000256" key="3">
    <source>
        <dbReference type="ARBA" id="ARBA00022630"/>
    </source>
</evidence>
<dbReference type="InterPro" id="IPR004113">
    <property type="entry name" value="FAD-bd_oxidored_4_C"/>
</dbReference>
<dbReference type="Proteomes" id="UP000461162">
    <property type="component" value="Unassembled WGS sequence"/>
</dbReference>
<dbReference type="Gene3D" id="1.10.45.10">
    <property type="entry name" value="Vanillyl-alcohol Oxidase, Chain A, domain 4"/>
    <property type="match status" value="1"/>
</dbReference>
<dbReference type="InterPro" id="IPR016164">
    <property type="entry name" value="FAD-linked_Oxase-like_C"/>
</dbReference>
<dbReference type="SUPFAM" id="SSF55103">
    <property type="entry name" value="FAD-linked oxidases, C-terminal domain"/>
    <property type="match status" value="1"/>
</dbReference>
<keyword evidence="4" id="KW-0274">FAD</keyword>
<comment type="caution">
    <text evidence="7">The sequence shown here is derived from an EMBL/GenBank/DDBJ whole genome shotgun (WGS) entry which is preliminary data.</text>
</comment>
<dbReference type="EMBL" id="WODC01000006">
    <property type="protein sequence ID" value="MUM78063.1"/>
    <property type="molecule type" value="Genomic_DNA"/>
</dbReference>
<evidence type="ECO:0000259" key="6">
    <source>
        <dbReference type="PROSITE" id="PS51387"/>
    </source>
</evidence>
<organism evidence="7 8">
    <name type="scientific">Pseudodesulfovibrio alkaliphilus</name>
    <dbReference type="NCBI Taxonomy" id="2661613"/>
    <lineage>
        <taxon>Bacteria</taxon>
        <taxon>Pseudomonadati</taxon>
        <taxon>Thermodesulfobacteriota</taxon>
        <taxon>Desulfovibrionia</taxon>
        <taxon>Desulfovibrionales</taxon>
        <taxon>Desulfovibrionaceae</taxon>
    </lineage>
</organism>
<accession>A0A7K1KPP9</accession>
<dbReference type="Pfam" id="PF01565">
    <property type="entry name" value="FAD_binding_4"/>
    <property type="match status" value="1"/>
</dbReference>
<dbReference type="InterPro" id="IPR016171">
    <property type="entry name" value="Vanillyl_alc_oxidase_C-sub2"/>
</dbReference>
<dbReference type="FunFam" id="3.30.70.2740:FF:000001">
    <property type="entry name" value="D-lactate dehydrogenase mitochondrial"/>
    <property type="match status" value="1"/>
</dbReference>
<dbReference type="FunFam" id="1.10.45.10:FF:000001">
    <property type="entry name" value="D-lactate dehydrogenase mitochondrial"/>
    <property type="match status" value="1"/>
</dbReference>
<dbReference type="InterPro" id="IPR016169">
    <property type="entry name" value="FAD-bd_PCMH_sub2"/>
</dbReference>
<dbReference type="InterPro" id="IPR016166">
    <property type="entry name" value="FAD-bd_PCMH"/>
</dbReference>